<evidence type="ECO:0000313" key="2">
    <source>
        <dbReference type="Proteomes" id="UP000774804"/>
    </source>
</evidence>
<dbReference type="Gene3D" id="3.30.420.10">
    <property type="entry name" value="Ribonuclease H-like superfamily/Ribonuclease H"/>
    <property type="match status" value="1"/>
</dbReference>
<dbReference type="InterPro" id="IPR036397">
    <property type="entry name" value="RNaseH_sf"/>
</dbReference>
<organism evidence="1 2">
    <name type="scientific">Phytophthora cactorum</name>
    <dbReference type="NCBI Taxonomy" id="29920"/>
    <lineage>
        <taxon>Eukaryota</taxon>
        <taxon>Sar</taxon>
        <taxon>Stramenopiles</taxon>
        <taxon>Oomycota</taxon>
        <taxon>Peronosporomycetes</taxon>
        <taxon>Peronosporales</taxon>
        <taxon>Peronosporaceae</taxon>
        <taxon>Phytophthora</taxon>
    </lineage>
</organism>
<gene>
    <name evidence="1" type="ORF">PC115_g21255</name>
</gene>
<evidence type="ECO:0008006" key="3">
    <source>
        <dbReference type="Google" id="ProtNLM"/>
    </source>
</evidence>
<name>A0A8T1AQ35_9STRA</name>
<dbReference type="AlphaFoldDB" id="A0A8T1AQ35"/>
<protein>
    <recommendedName>
        <fullName evidence="3">Integrase catalytic domain-containing protein</fullName>
    </recommendedName>
</protein>
<accession>A0A8T1AQ35</accession>
<proteinExistence type="predicted"/>
<dbReference type="EMBL" id="RCMI01001474">
    <property type="protein sequence ID" value="KAG2884739.1"/>
    <property type="molecule type" value="Genomic_DNA"/>
</dbReference>
<dbReference type="Proteomes" id="UP000774804">
    <property type="component" value="Unassembled WGS sequence"/>
</dbReference>
<dbReference type="VEuPathDB" id="FungiDB:PC110_g17174"/>
<comment type="caution">
    <text evidence="1">The sequence shown here is derived from an EMBL/GenBank/DDBJ whole genome shotgun (WGS) entry which is preliminary data.</text>
</comment>
<dbReference type="GO" id="GO:0003676">
    <property type="term" value="F:nucleic acid binding"/>
    <property type="evidence" value="ECO:0007669"/>
    <property type="project" value="InterPro"/>
</dbReference>
<sequence length="226" mass="26112">MLQSYLARVAAWAFRTARTHKEQTQRQQKRLTTTRRTLLQAFELEKTKRSVSNALFVRNKFYSYDRAADTIMDEYIDEMESMRRQLHNMNDIITNDETVEVILQRVAYAYRGVVPVFHHDPDTRCTPLDASCPTRVLELQCHVAASHSICRTDINQSKRFTTLTSSFQPTKVSVSFSMLEKPPGEGAHDQGKEFVNKKLKGFLTERGVQLLTTNAYTPEENTLWKS</sequence>
<reference evidence="1" key="1">
    <citation type="submission" date="2018-10" db="EMBL/GenBank/DDBJ databases">
        <title>Effector identification in a new, highly contiguous assembly of the strawberry crown rot pathogen Phytophthora cactorum.</title>
        <authorList>
            <person name="Armitage A.D."/>
            <person name="Nellist C.F."/>
            <person name="Bates H."/>
            <person name="Vickerstaff R.J."/>
            <person name="Harrison R.J."/>
        </authorList>
    </citation>
    <scope>NUCLEOTIDE SEQUENCE</scope>
    <source>
        <strain evidence="1">4032</strain>
    </source>
</reference>
<evidence type="ECO:0000313" key="1">
    <source>
        <dbReference type="EMBL" id="KAG2884739.1"/>
    </source>
</evidence>